<dbReference type="InterPro" id="IPR002937">
    <property type="entry name" value="Amino_oxidase"/>
</dbReference>
<dbReference type="InterPro" id="IPR050464">
    <property type="entry name" value="Zeta_carotene_desat/Oxidored"/>
</dbReference>
<dbReference type="OrthoDB" id="20837at2"/>
<dbReference type="SUPFAM" id="SSF51905">
    <property type="entry name" value="FAD/NAD(P)-binding domain"/>
    <property type="match status" value="1"/>
</dbReference>
<dbReference type="Gene3D" id="3.50.50.60">
    <property type="entry name" value="FAD/NAD(P)-binding domain"/>
    <property type="match status" value="1"/>
</dbReference>
<gene>
    <name evidence="2" type="ORF">EV645_7219</name>
</gene>
<feature type="domain" description="Amine oxidase" evidence="1">
    <location>
        <begin position="12"/>
        <end position="275"/>
    </location>
</feature>
<dbReference type="AlphaFoldDB" id="A0A4Q7W1Q5"/>
<evidence type="ECO:0000259" key="1">
    <source>
        <dbReference type="Pfam" id="PF01593"/>
    </source>
</evidence>
<dbReference type="RefSeq" id="WP_130448594.1">
    <property type="nucleotide sequence ID" value="NZ_SHKR01000017.1"/>
</dbReference>
<keyword evidence="3" id="KW-1185">Reference proteome</keyword>
<dbReference type="Proteomes" id="UP000292027">
    <property type="component" value="Unassembled WGS sequence"/>
</dbReference>
<dbReference type="InterPro" id="IPR036188">
    <property type="entry name" value="FAD/NAD-bd_sf"/>
</dbReference>
<name>A0A4Q7W1Q5_9ACTN</name>
<sequence>MRETVAVVGAGVSGLTAAYLLTPWYDVTLFEAEPRLGGHAHTHDITDPAGHPLAIDTGFIVHNARTYPLLRRLFAELDVRTQPTGMSMSISDPASGLEFAGGRGLTGVFAQSRRLADPRFLRLLTEVRRFHRRAAAYVRRTADDDLATFGEFLEAERFSPAFIRLYAVPVVSCVWSCGGGPALSYPARYLFRFLDHHGMLSVSGSPQWLTVTGGSRRYVDALADRLDVVRAGVPVQAVHRHPDGVTVNVADGNTMDFDRVVLATHADQALDLLTDATPAEKAVLGQFEYSRNETVLHTDASLLPATKNARAGWNYVVRDEAPLTTYWMNRLQGLETDETYLVTLNGAAAVDPAKVIARMDYEHPIYTPKAVAAQSKLAALNTGRIAFAGAYHGWGFHEDGCRTGVAAAESFGVRW</sequence>
<reference evidence="2 3" key="1">
    <citation type="journal article" date="2015" name="Stand. Genomic Sci.">
        <title>Genomic Encyclopedia of Bacterial and Archaeal Type Strains, Phase III: the genomes of soil and plant-associated and newly described type strains.</title>
        <authorList>
            <person name="Whitman W.B."/>
            <person name="Woyke T."/>
            <person name="Klenk H.P."/>
            <person name="Zhou Y."/>
            <person name="Lilburn T.G."/>
            <person name="Beck B.J."/>
            <person name="De Vos P."/>
            <person name="Vandamme P."/>
            <person name="Eisen J.A."/>
            <person name="Garrity G."/>
            <person name="Hugenholtz P."/>
            <person name="Kyrpides N.C."/>
        </authorList>
    </citation>
    <scope>NUCLEOTIDE SEQUENCE [LARGE SCALE GENOMIC DNA]</scope>
    <source>
        <strain evidence="2 3">VKM Ac-2540</strain>
    </source>
</reference>
<dbReference type="PANTHER" id="PTHR42923">
    <property type="entry name" value="PROTOPORPHYRINOGEN OXIDASE"/>
    <property type="match status" value="1"/>
</dbReference>
<accession>A0A4Q7W1Q5</accession>
<comment type="caution">
    <text evidence="2">The sequence shown here is derived from an EMBL/GenBank/DDBJ whole genome shotgun (WGS) entry which is preliminary data.</text>
</comment>
<dbReference type="Pfam" id="PF01593">
    <property type="entry name" value="Amino_oxidase"/>
    <property type="match status" value="1"/>
</dbReference>
<protein>
    <submittedName>
        <fullName evidence="2">NAD/FAD-binding protein</fullName>
    </submittedName>
</protein>
<dbReference type="GO" id="GO:0016491">
    <property type="term" value="F:oxidoreductase activity"/>
    <property type="evidence" value="ECO:0007669"/>
    <property type="project" value="InterPro"/>
</dbReference>
<evidence type="ECO:0000313" key="2">
    <source>
        <dbReference type="EMBL" id="RZU03194.1"/>
    </source>
</evidence>
<proteinExistence type="predicted"/>
<organism evidence="2 3">
    <name type="scientific">Kribbella rubisoli</name>
    <dbReference type="NCBI Taxonomy" id="3075929"/>
    <lineage>
        <taxon>Bacteria</taxon>
        <taxon>Bacillati</taxon>
        <taxon>Actinomycetota</taxon>
        <taxon>Actinomycetes</taxon>
        <taxon>Propionibacteriales</taxon>
        <taxon>Kribbellaceae</taxon>
        <taxon>Kribbella</taxon>
    </lineage>
</organism>
<dbReference type="EMBL" id="SHKR01000017">
    <property type="protein sequence ID" value="RZU03194.1"/>
    <property type="molecule type" value="Genomic_DNA"/>
</dbReference>
<dbReference type="PANTHER" id="PTHR42923:SF17">
    <property type="entry name" value="AMINE OXIDASE DOMAIN-CONTAINING PROTEIN"/>
    <property type="match status" value="1"/>
</dbReference>
<evidence type="ECO:0000313" key="3">
    <source>
        <dbReference type="Proteomes" id="UP000292027"/>
    </source>
</evidence>